<feature type="transmembrane region" description="Helical" evidence="1">
    <location>
        <begin position="68"/>
        <end position="90"/>
    </location>
</feature>
<evidence type="ECO:0000256" key="1">
    <source>
        <dbReference type="SAM" id="Phobius"/>
    </source>
</evidence>
<name>A0AAX3BF90_9SPIR</name>
<dbReference type="EMBL" id="CP073355">
    <property type="protein sequence ID" value="URA10924.1"/>
    <property type="molecule type" value="Genomic_DNA"/>
</dbReference>
<dbReference type="Proteomes" id="UP001056539">
    <property type="component" value="Chromosome"/>
</dbReference>
<dbReference type="AlphaFoldDB" id="A0AAX3BF90"/>
<dbReference type="KEGG" id="taqu:KDW03_03735"/>
<feature type="transmembrane region" description="Helical" evidence="1">
    <location>
        <begin position="7"/>
        <end position="26"/>
    </location>
</feature>
<reference evidence="2" key="2">
    <citation type="submission" date="2022-06" db="EMBL/GenBank/DDBJ databases">
        <title>Thermospira aquatica gen. nov., sp. nov.</title>
        <authorList>
            <person name="Ben Ali Gam Z."/>
            <person name="Labat M."/>
        </authorList>
    </citation>
    <scope>NUCLEOTIDE SEQUENCE</scope>
    <source>
        <strain evidence="2">F1F22</strain>
    </source>
</reference>
<sequence>MGNIRLYAIIFGFIFLFRLLALGPWIGYPLFSPFQIATYQYLLGERFVSPQDEDTIHQLAVSVIGYRWLLWGMEIMVDGISWLGMIGLVLKREFFSRIFWRFWIFLCIFWQIFISLWLGLDFQGIIVWLLISATGPFLLFIYGWKRQWLQRRVE</sequence>
<dbReference type="RefSeq" id="WP_271436056.1">
    <property type="nucleotide sequence ID" value="NZ_CP073355.1"/>
</dbReference>
<gene>
    <name evidence="2" type="ORF">KDW03_03735</name>
</gene>
<feature type="transmembrane region" description="Helical" evidence="1">
    <location>
        <begin position="125"/>
        <end position="144"/>
    </location>
</feature>
<keyword evidence="1" id="KW-1133">Transmembrane helix</keyword>
<protein>
    <submittedName>
        <fullName evidence="2">Uncharacterized protein</fullName>
    </submittedName>
</protein>
<feature type="transmembrane region" description="Helical" evidence="1">
    <location>
        <begin position="102"/>
        <end position="119"/>
    </location>
</feature>
<reference evidence="2" key="1">
    <citation type="submission" date="2021-04" db="EMBL/GenBank/DDBJ databases">
        <authorList>
            <person name="Postec A."/>
        </authorList>
    </citation>
    <scope>NUCLEOTIDE SEQUENCE</scope>
    <source>
        <strain evidence="2">F1F22</strain>
    </source>
</reference>
<proteinExistence type="predicted"/>
<evidence type="ECO:0000313" key="2">
    <source>
        <dbReference type="EMBL" id="URA10924.1"/>
    </source>
</evidence>
<accession>A0AAX3BF90</accession>
<keyword evidence="3" id="KW-1185">Reference proteome</keyword>
<keyword evidence="1" id="KW-0812">Transmembrane</keyword>
<organism evidence="2 3">
    <name type="scientific">Thermospira aquatica</name>
    <dbReference type="NCBI Taxonomy" id="2828656"/>
    <lineage>
        <taxon>Bacteria</taxon>
        <taxon>Pseudomonadati</taxon>
        <taxon>Spirochaetota</taxon>
        <taxon>Spirochaetia</taxon>
        <taxon>Brevinematales</taxon>
        <taxon>Thermospiraceae</taxon>
        <taxon>Thermospira</taxon>
    </lineage>
</organism>
<keyword evidence="1" id="KW-0472">Membrane</keyword>
<evidence type="ECO:0000313" key="3">
    <source>
        <dbReference type="Proteomes" id="UP001056539"/>
    </source>
</evidence>